<proteinExistence type="predicted"/>
<protein>
    <submittedName>
        <fullName evidence="2">Uncharacterized protein</fullName>
    </submittedName>
</protein>
<evidence type="ECO:0000313" key="1">
    <source>
        <dbReference type="Proteomes" id="UP000887580"/>
    </source>
</evidence>
<accession>A0AC35EUI5</accession>
<organism evidence="1 2">
    <name type="scientific">Panagrolaimus sp. PS1159</name>
    <dbReference type="NCBI Taxonomy" id="55785"/>
    <lineage>
        <taxon>Eukaryota</taxon>
        <taxon>Metazoa</taxon>
        <taxon>Ecdysozoa</taxon>
        <taxon>Nematoda</taxon>
        <taxon>Chromadorea</taxon>
        <taxon>Rhabditida</taxon>
        <taxon>Tylenchina</taxon>
        <taxon>Panagrolaimomorpha</taxon>
        <taxon>Panagrolaimoidea</taxon>
        <taxon>Panagrolaimidae</taxon>
        <taxon>Panagrolaimus</taxon>
    </lineage>
</organism>
<reference evidence="2" key="1">
    <citation type="submission" date="2022-11" db="UniProtKB">
        <authorList>
            <consortium name="WormBaseParasite"/>
        </authorList>
    </citation>
    <scope>IDENTIFICATION</scope>
</reference>
<evidence type="ECO:0000313" key="2">
    <source>
        <dbReference type="WBParaSite" id="PS1159_v2.g10872.t1"/>
    </source>
</evidence>
<dbReference type="Proteomes" id="UP000887580">
    <property type="component" value="Unplaced"/>
</dbReference>
<sequence>MTQQTPYIGSKISLISKLDIRYEGILYTVDSKESTIALSKVQSFGTEDRNAAHVVPPQDDVYDYIIFKANDIKDLIVCETPKPPAPGLPFDPAIKEKGSIVSHGEKPAPPVGSERSGSANATRTSTPRNNTTSPSQQQPQQKSWKNNDNKSNNSTHRQGGYQNRNNQNRQNGYEGHSKQQPRNYGSQNRNGDNYRQGNNQNRNYEPQNRNTYNNSNNRGGPRNQNQGNGNRPPRNNLKFENDYDFEKAYVQFKETLDAIVGDVQNIKIDDSHDAASVKSGDGKDESFYDKEKSFFDSISCEALEKEEGMNTRPDWRKERLTNQETFGHQSVRFFGYRRGGFNNRGGGYNNRGNGYGNRQQGGYDNNRRIGGFNNRRGGGYNNRGNGYGN</sequence>
<dbReference type="WBParaSite" id="PS1159_v2.g10872.t1">
    <property type="protein sequence ID" value="PS1159_v2.g10872.t1"/>
    <property type="gene ID" value="PS1159_v2.g10872"/>
</dbReference>
<name>A0AC35EUI5_9BILA</name>